<evidence type="ECO:0000313" key="1">
    <source>
        <dbReference type="EMBL" id="CDS84137.1"/>
    </source>
</evidence>
<accession>A0A069A0E8</accession>
<organism evidence="1">
    <name type="scientific">Clostridioides difficile</name>
    <name type="common">Peptoclostridium difficile</name>
    <dbReference type="NCBI Taxonomy" id="1496"/>
    <lineage>
        <taxon>Bacteria</taxon>
        <taxon>Bacillati</taxon>
        <taxon>Bacillota</taxon>
        <taxon>Clostridia</taxon>
        <taxon>Peptostreptococcales</taxon>
        <taxon>Peptostreptococcaceae</taxon>
        <taxon>Clostridioides</taxon>
    </lineage>
</organism>
<name>A0A069A0E8_CLODI</name>
<proteinExistence type="predicted"/>
<gene>
    <name evidence="3" type="ORF">BN1095_470106</name>
    <name evidence="2" type="ORF">BN1096_620061</name>
    <name evidence="1" type="ORF">BN1097_250061</name>
</gene>
<dbReference type="EMBL" id="LK933149">
    <property type="protein sequence ID" value="CDT42650.1"/>
    <property type="molecule type" value="Genomic_DNA"/>
</dbReference>
<sequence>MIESRCGILCYECGYKEKVNCKGCTEIEKPFWGEQCLVKSCCEDKNLTHCGLCDTFPCEMLNQFAYDKEQGDDGKRISQCKKWAVLAL</sequence>
<evidence type="ECO:0000313" key="3">
    <source>
        <dbReference type="EMBL" id="CDT42650.1"/>
    </source>
</evidence>
<dbReference type="Pfam" id="PF12675">
    <property type="entry name" value="DUF3795"/>
    <property type="match status" value="1"/>
</dbReference>
<dbReference type="EMBL" id="LK932360">
    <property type="protein sequence ID" value="CDS84137.1"/>
    <property type="molecule type" value="Genomic_DNA"/>
</dbReference>
<evidence type="ECO:0000313" key="2">
    <source>
        <dbReference type="EMBL" id="CDS87486.1"/>
    </source>
</evidence>
<dbReference type="AlphaFoldDB" id="A0A069A0E8"/>
<dbReference type="EMBL" id="LK932516">
    <property type="protein sequence ID" value="CDS87486.1"/>
    <property type="molecule type" value="Genomic_DNA"/>
</dbReference>
<dbReference type="InterPro" id="IPR024227">
    <property type="entry name" value="DUF3795"/>
</dbReference>
<reference evidence="1" key="1">
    <citation type="submission" date="2014-07" db="EMBL/GenBank/DDBJ databases">
        <authorList>
            <person name="Monot Marc"/>
        </authorList>
    </citation>
    <scope>NUCLEOTIDE SEQUENCE</scope>
    <source>
        <strain evidence="3">7032989</strain>
        <strain evidence="1">7032994</strain>
    </source>
</reference>
<dbReference type="RefSeq" id="WP_021366705.1">
    <property type="nucleotide sequence ID" value="NZ_BBYB01000071.1"/>
</dbReference>
<evidence type="ECO:0008006" key="4">
    <source>
        <dbReference type="Google" id="ProtNLM"/>
    </source>
</evidence>
<protein>
    <recommendedName>
        <fullName evidence="4">DUF3795 domain-containing protein</fullName>
    </recommendedName>
</protein>